<gene>
    <name evidence="2" type="ORF">SAMN06296065_1144</name>
</gene>
<dbReference type="SUPFAM" id="SSF46785">
    <property type="entry name" value="Winged helix' DNA-binding domain"/>
    <property type="match status" value="1"/>
</dbReference>
<comment type="caution">
    <text evidence="2">The sequence shown here is derived from an EMBL/GenBank/DDBJ whole genome shotgun (WGS) entry which is preliminary data.</text>
</comment>
<keyword evidence="3" id="KW-1185">Reference proteome</keyword>
<dbReference type="InterPro" id="IPR039422">
    <property type="entry name" value="MarR/SlyA-like"/>
</dbReference>
<reference evidence="2 3" key="1">
    <citation type="submission" date="2017-05" db="EMBL/GenBank/DDBJ databases">
        <authorList>
            <person name="Varghese N."/>
            <person name="Submissions S."/>
        </authorList>
    </citation>
    <scope>NUCLEOTIDE SEQUENCE [LARGE SCALE GENOMIC DNA]</scope>
    <source>
        <strain evidence="2 3">SM16</strain>
    </source>
</reference>
<dbReference type="InterPro" id="IPR036388">
    <property type="entry name" value="WH-like_DNA-bd_sf"/>
</dbReference>
<dbReference type="PROSITE" id="PS50995">
    <property type="entry name" value="HTH_MARR_2"/>
    <property type="match status" value="1"/>
</dbReference>
<dbReference type="Pfam" id="PF12802">
    <property type="entry name" value="MarR_2"/>
    <property type="match status" value="1"/>
</dbReference>
<accession>A0ABY1QTV1</accession>
<dbReference type="Gene3D" id="1.10.10.10">
    <property type="entry name" value="Winged helix-like DNA-binding domain superfamily/Winged helix DNA-binding domain"/>
    <property type="match status" value="1"/>
</dbReference>
<protein>
    <submittedName>
        <fullName evidence="2">Transcriptional regulator, MarR family</fullName>
    </submittedName>
</protein>
<dbReference type="Proteomes" id="UP001157910">
    <property type="component" value="Unassembled WGS sequence"/>
</dbReference>
<proteinExistence type="predicted"/>
<evidence type="ECO:0000259" key="1">
    <source>
        <dbReference type="PROSITE" id="PS50995"/>
    </source>
</evidence>
<dbReference type="PANTHER" id="PTHR33164:SF43">
    <property type="entry name" value="HTH-TYPE TRANSCRIPTIONAL REPRESSOR YETL"/>
    <property type="match status" value="1"/>
</dbReference>
<sequence>MTDLLGRLPGYALRRAANAVMGELGDILGDRGFRITEAAVLLLVQDRSDLTSSQIGKTLDIQRANMVPLLNRLEAAGWIRRKPLDGKSLAIVLTAEGAAKVTELASVIEVYEQGLLQRVPEEHRDHLLPALNAIWR</sequence>
<dbReference type="InterPro" id="IPR000835">
    <property type="entry name" value="HTH_MarR-typ"/>
</dbReference>
<feature type="domain" description="HTH marR-type" evidence="1">
    <location>
        <begin position="1"/>
        <end position="136"/>
    </location>
</feature>
<organism evidence="2 3">
    <name type="scientific">Novosphingobium panipatense</name>
    <dbReference type="NCBI Taxonomy" id="428991"/>
    <lineage>
        <taxon>Bacteria</taxon>
        <taxon>Pseudomonadati</taxon>
        <taxon>Pseudomonadota</taxon>
        <taxon>Alphaproteobacteria</taxon>
        <taxon>Sphingomonadales</taxon>
        <taxon>Sphingomonadaceae</taxon>
        <taxon>Novosphingobium</taxon>
    </lineage>
</organism>
<dbReference type="PANTHER" id="PTHR33164">
    <property type="entry name" value="TRANSCRIPTIONAL REGULATOR, MARR FAMILY"/>
    <property type="match status" value="1"/>
</dbReference>
<dbReference type="RefSeq" id="WP_283406940.1">
    <property type="nucleotide sequence ID" value="NZ_FXUI01000014.1"/>
</dbReference>
<dbReference type="SMART" id="SM00347">
    <property type="entry name" value="HTH_MARR"/>
    <property type="match status" value="1"/>
</dbReference>
<dbReference type="InterPro" id="IPR036390">
    <property type="entry name" value="WH_DNA-bd_sf"/>
</dbReference>
<name>A0ABY1QTV1_9SPHN</name>
<evidence type="ECO:0000313" key="3">
    <source>
        <dbReference type="Proteomes" id="UP001157910"/>
    </source>
</evidence>
<dbReference type="EMBL" id="FXUI01000014">
    <property type="protein sequence ID" value="SMP80315.1"/>
    <property type="molecule type" value="Genomic_DNA"/>
</dbReference>
<evidence type="ECO:0000313" key="2">
    <source>
        <dbReference type="EMBL" id="SMP80315.1"/>
    </source>
</evidence>